<reference evidence="1 2" key="1">
    <citation type="submission" date="2017-02" db="EMBL/GenBank/DDBJ databases">
        <title>The new phylogeny of genus Mycobacterium.</title>
        <authorList>
            <person name="Tortoli E."/>
            <person name="Trovato A."/>
            <person name="Cirillo D.M."/>
        </authorList>
    </citation>
    <scope>NUCLEOTIDE SEQUENCE [LARGE SCALE GENOMIC DNA]</scope>
    <source>
        <strain evidence="1 2">DSM 45230</strain>
    </source>
</reference>
<dbReference type="Proteomes" id="UP000192319">
    <property type="component" value="Unassembled WGS sequence"/>
</dbReference>
<dbReference type="EMBL" id="MVHD01000012">
    <property type="protein sequence ID" value="OQZ91147.1"/>
    <property type="molecule type" value="Genomic_DNA"/>
</dbReference>
<evidence type="ECO:0000313" key="2">
    <source>
        <dbReference type="Proteomes" id="UP000192319"/>
    </source>
</evidence>
<sequence length="118" mass="13263">MRWAAGSVPRSQFTPLGLCRLRMTDQFVYVVTTGQPAREFDVDSLWTTQSAAEARFKEIVLTWFLFFEPVTLQKWPLDAPDGGAFVTEICSLRPSTVPDHCAIDELVDGLIERGRAIT</sequence>
<keyword evidence="2" id="KW-1185">Reference proteome</keyword>
<comment type="caution">
    <text evidence="1">The sequence shown here is derived from an EMBL/GenBank/DDBJ whole genome shotgun (WGS) entry which is preliminary data.</text>
</comment>
<evidence type="ECO:0000313" key="1">
    <source>
        <dbReference type="EMBL" id="OQZ91147.1"/>
    </source>
</evidence>
<accession>A0ABX3RB70</accession>
<protein>
    <submittedName>
        <fullName evidence="1">Uncharacterized protein</fullName>
    </submittedName>
</protein>
<name>A0ABX3RB70_9MYCO</name>
<proteinExistence type="predicted"/>
<organism evidence="1 2">
    <name type="scientific">Mycobacterium alsense</name>
    <dbReference type="NCBI Taxonomy" id="324058"/>
    <lineage>
        <taxon>Bacteria</taxon>
        <taxon>Bacillati</taxon>
        <taxon>Actinomycetota</taxon>
        <taxon>Actinomycetes</taxon>
        <taxon>Mycobacteriales</taxon>
        <taxon>Mycobacteriaceae</taxon>
        <taxon>Mycobacterium</taxon>
    </lineage>
</organism>
<gene>
    <name evidence="1" type="ORF">BST11_09940</name>
</gene>